<protein>
    <submittedName>
        <fullName evidence="2">Uncharacterized protein</fullName>
    </submittedName>
</protein>
<dbReference type="Proteomes" id="UP000292424">
    <property type="component" value="Chromosome"/>
</dbReference>
<name>A0A5P2FZN6_9BACT</name>
<dbReference type="KEGG" id="arac:E0W69_001080"/>
<feature type="coiled-coil region" evidence="1">
    <location>
        <begin position="24"/>
        <end position="51"/>
    </location>
</feature>
<evidence type="ECO:0000313" key="3">
    <source>
        <dbReference type="Proteomes" id="UP000292424"/>
    </source>
</evidence>
<gene>
    <name evidence="2" type="ORF">E0W69_001080</name>
</gene>
<keyword evidence="3" id="KW-1185">Reference proteome</keyword>
<evidence type="ECO:0000313" key="2">
    <source>
        <dbReference type="EMBL" id="QES87309.1"/>
    </source>
</evidence>
<dbReference type="AlphaFoldDB" id="A0A5P2FZN6"/>
<evidence type="ECO:0000256" key="1">
    <source>
        <dbReference type="SAM" id="Coils"/>
    </source>
</evidence>
<organism evidence="2 3">
    <name type="scientific">Rhizosphaericola mali</name>
    <dbReference type="NCBI Taxonomy" id="2545455"/>
    <lineage>
        <taxon>Bacteria</taxon>
        <taxon>Pseudomonadati</taxon>
        <taxon>Bacteroidota</taxon>
        <taxon>Chitinophagia</taxon>
        <taxon>Chitinophagales</taxon>
        <taxon>Chitinophagaceae</taxon>
        <taxon>Rhizosphaericola</taxon>
    </lineage>
</organism>
<dbReference type="EMBL" id="CP044016">
    <property type="protein sequence ID" value="QES87309.1"/>
    <property type="molecule type" value="Genomic_DNA"/>
</dbReference>
<sequence length="193" mass="21920">MKKTLKLLAITLFPIVGFAQKDSISQLRSEIATLQSQYGQLNTRVHQLEEKIPYYVNALKLQQSPVVQEQEGVEVRLTSAEFSEQNKSLDVSGIITVKKEGLRDFHVNTMTLKCMYPDGKMFSTYTINNNDKQFGSVMPVVTDIPYAFTIHFEKMEKTPQLAALQFGIEITASANMQSKLLNYTYKGVPVEWK</sequence>
<keyword evidence="1" id="KW-0175">Coiled coil</keyword>
<accession>A0A5P2FZN6</accession>
<dbReference type="RefSeq" id="WP_131328187.1">
    <property type="nucleotide sequence ID" value="NZ_CP044016.1"/>
</dbReference>
<proteinExistence type="predicted"/>
<reference evidence="2 3" key="1">
    <citation type="submission" date="2019-09" db="EMBL/GenBank/DDBJ databases">
        <title>Complete genome sequence of Arachidicoccus sp. B3-10 isolated from apple orchard soil.</title>
        <authorList>
            <person name="Kim H.S."/>
            <person name="Han K.-I."/>
            <person name="Suh M.K."/>
            <person name="Lee K.C."/>
            <person name="Eom M.K."/>
            <person name="Kim J.-S."/>
            <person name="Kang S.W."/>
            <person name="Sin Y."/>
            <person name="Lee J.-S."/>
        </authorList>
    </citation>
    <scope>NUCLEOTIDE SEQUENCE [LARGE SCALE GENOMIC DNA]</scope>
    <source>
        <strain evidence="2 3">B3-10</strain>
    </source>
</reference>